<dbReference type="AlphaFoldDB" id="A0A7J0H292"/>
<organism evidence="1 2">
    <name type="scientific">Actinidia rufa</name>
    <dbReference type="NCBI Taxonomy" id="165716"/>
    <lineage>
        <taxon>Eukaryota</taxon>
        <taxon>Viridiplantae</taxon>
        <taxon>Streptophyta</taxon>
        <taxon>Embryophyta</taxon>
        <taxon>Tracheophyta</taxon>
        <taxon>Spermatophyta</taxon>
        <taxon>Magnoliopsida</taxon>
        <taxon>eudicotyledons</taxon>
        <taxon>Gunneridae</taxon>
        <taxon>Pentapetalae</taxon>
        <taxon>asterids</taxon>
        <taxon>Ericales</taxon>
        <taxon>Actinidiaceae</taxon>
        <taxon>Actinidia</taxon>
    </lineage>
</organism>
<evidence type="ECO:0000313" key="2">
    <source>
        <dbReference type="Proteomes" id="UP000585474"/>
    </source>
</evidence>
<dbReference type="OrthoDB" id="787137at2759"/>
<gene>
    <name evidence="1" type="ORF">Acr_26g0003810</name>
</gene>
<reference evidence="1 2" key="1">
    <citation type="submission" date="2019-07" db="EMBL/GenBank/DDBJ databases">
        <title>De Novo Assembly of kiwifruit Actinidia rufa.</title>
        <authorList>
            <person name="Sugita-Konishi S."/>
            <person name="Sato K."/>
            <person name="Mori E."/>
            <person name="Abe Y."/>
            <person name="Kisaki G."/>
            <person name="Hamano K."/>
            <person name="Suezawa K."/>
            <person name="Otani M."/>
            <person name="Fukuda T."/>
            <person name="Manabe T."/>
            <person name="Gomi K."/>
            <person name="Tabuchi M."/>
            <person name="Akimitsu K."/>
            <person name="Kataoka I."/>
        </authorList>
    </citation>
    <scope>NUCLEOTIDE SEQUENCE [LARGE SCALE GENOMIC DNA]</scope>
    <source>
        <strain evidence="2">cv. Fuchu</strain>
    </source>
</reference>
<sequence>MTWERLPVPLVILISFNLIEQGISAYWIFTSVWKKVKVCDICGDAVKEDLLDIRNRYNDVAEHTYSELHFCYATIACGKWWTKKGIDFVKKASELKIQSCVLGIAGASSANGISNFIVQKPNQASLMYDLPSDVAKRPFCNADEGLPVVVP</sequence>
<accession>A0A7J0H292</accession>
<proteinExistence type="predicted"/>
<comment type="caution">
    <text evidence="1">The sequence shown here is derived from an EMBL/GenBank/DDBJ whole genome shotgun (WGS) entry which is preliminary data.</text>
</comment>
<dbReference type="EMBL" id="BJWL01000026">
    <property type="protein sequence ID" value="GFZ17111.1"/>
    <property type="molecule type" value="Genomic_DNA"/>
</dbReference>
<keyword evidence="2" id="KW-1185">Reference proteome</keyword>
<dbReference type="Proteomes" id="UP000585474">
    <property type="component" value="Unassembled WGS sequence"/>
</dbReference>
<protein>
    <submittedName>
        <fullName evidence="1">Uncharacterized protein</fullName>
    </submittedName>
</protein>
<evidence type="ECO:0000313" key="1">
    <source>
        <dbReference type="EMBL" id="GFZ17111.1"/>
    </source>
</evidence>
<name>A0A7J0H292_9ERIC</name>